<accession>A0A9P7SYM2</accession>
<name>A0A9P7SYM2_9HYPO</name>
<feature type="compositionally biased region" description="Low complexity" evidence="1">
    <location>
        <begin position="548"/>
        <end position="574"/>
    </location>
</feature>
<evidence type="ECO:0000313" key="3">
    <source>
        <dbReference type="EMBL" id="KAG6014489.1"/>
    </source>
</evidence>
<feature type="compositionally biased region" description="Basic and acidic residues" evidence="1">
    <location>
        <begin position="492"/>
        <end position="504"/>
    </location>
</feature>
<evidence type="ECO:0000313" key="4">
    <source>
        <dbReference type="Proteomes" id="UP000748025"/>
    </source>
</evidence>
<feature type="compositionally biased region" description="Acidic residues" evidence="1">
    <location>
        <begin position="220"/>
        <end position="234"/>
    </location>
</feature>
<feature type="compositionally biased region" description="Polar residues" evidence="1">
    <location>
        <begin position="456"/>
        <end position="472"/>
    </location>
</feature>
<organism evidence="3 4">
    <name type="scientific">Claviceps pusilla</name>
    <dbReference type="NCBI Taxonomy" id="123648"/>
    <lineage>
        <taxon>Eukaryota</taxon>
        <taxon>Fungi</taxon>
        <taxon>Dikarya</taxon>
        <taxon>Ascomycota</taxon>
        <taxon>Pezizomycotina</taxon>
        <taxon>Sordariomycetes</taxon>
        <taxon>Hypocreomycetidae</taxon>
        <taxon>Hypocreales</taxon>
        <taxon>Clavicipitaceae</taxon>
        <taxon>Claviceps</taxon>
    </lineage>
</organism>
<feature type="compositionally biased region" description="Polar residues" evidence="1">
    <location>
        <begin position="20"/>
        <end position="41"/>
    </location>
</feature>
<dbReference type="AlphaFoldDB" id="A0A9P7SYM2"/>
<keyword evidence="4" id="KW-1185">Reference proteome</keyword>
<dbReference type="InterPro" id="IPR056041">
    <property type="entry name" value="DUF7624"/>
</dbReference>
<feature type="region of interest" description="Disordered" evidence="1">
    <location>
        <begin position="136"/>
        <end position="245"/>
    </location>
</feature>
<proteinExistence type="predicted"/>
<feature type="domain" description="DUF7624" evidence="2">
    <location>
        <begin position="571"/>
        <end position="702"/>
    </location>
</feature>
<feature type="region of interest" description="Disordered" evidence="1">
    <location>
        <begin position="453"/>
        <end position="574"/>
    </location>
</feature>
<feature type="compositionally biased region" description="Polar residues" evidence="1">
    <location>
        <begin position="187"/>
        <end position="197"/>
    </location>
</feature>
<reference evidence="3" key="1">
    <citation type="journal article" date="2020" name="bioRxiv">
        <title>Whole genome comparisons of ergot fungi reveals the divergence and evolution of species within the genus Claviceps are the result of varying mechanisms driving genome evolution and host range expansion.</title>
        <authorList>
            <person name="Wyka S.A."/>
            <person name="Mondo S.J."/>
            <person name="Liu M."/>
            <person name="Dettman J."/>
            <person name="Nalam V."/>
            <person name="Broders K.D."/>
        </authorList>
    </citation>
    <scope>NUCLEOTIDE SEQUENCE</scope>
    <source>
        <strain evidence="3">CCC 602</strain>
    </source>
</reference>
<dbReference type="OrthoDB" id="5230484at2759"/>
<evidence type="ECO:0000259" key="2">
    <source>
        <dbReference type="Pfam" id="PF24616"/>
    </source>
</evidence>
<dbReference type="Pfam" id="PF24616">
    <property type="entry name" value="DUF7624"/>
    <property type="match status" value="1"/>
</dbReference>
<sequence>MSASSDPEGLRSPFRVVSSLPPTTDSAMLRSSSVNPISSIPMNVMSPSDMVGPSPVTSNGTETTEIEDDASDEIEENHSRDVFRPSELLMLSTNLPESVRQSNTDEAVSVIHAPVGFASFKQQVVDDYICQISWSDRTSPSSERTSQKANEEAPAPADVDEPLQKPSVNPSRPPISTDVKPVRYSLESATPRAQDSQDMLIDDSRLRSSSTSSLEKIDEQTEAEGDGDYDDDDDRNDKYSDVPFLQPADDKTTALRAALRECWTLCNTLASLSATHHERSSHGTGTPNTHAKAWKTCWKLCQRLYQNQDEDPESVSIMTITDMYYDFFQALYDIRAKDDCSDDIFRVNCGFNSHLYSLLGSCDEKLLKNHAERTIDFLITLCHRLMKQRNELTGEVDHLLDACWNLTGTLFNLRQDRRDGKPLDEQLLGSAVQACWDLGNIFKDGCTQIRPERSTSRLNRANFSPQPQQPVDQSGRESRQSSRSSLGPSMRESVKGSHQEERPRKPPPVPETPVTEFEDTPISPESRSPPLPNIMVLGTLSDSGRGGRWSSNASNMSSHSRGSNRTSSTAKTTTTTEDVNIVRFKVLILRAAMHVGFERDPKADAKMESALLQEFVQGLKTGCFGSLPSHATLLQHYKDSVLTDSRLLGNHVLPKRVMAYDMAKSVVAMSGSSARYAFLQDLFKFVCKFTVDEAESHRNFSILV</sequence>
<feature type="region of interest" description="Disordered" evidence="1">
    <location>
        <begin position="1"/>
        <end position="83"/>
    </location>
</feature>
<gene>
    <name evidence="3" type="ORF">E4U43_006475</name>
</gene>
<feature type="compositionally biased region" description="Acidic residues" evidence="1">
    <location>
        <begin position="64"/>
        <end position="75"/>
    </location>
</feature>
<comment type="caution">
    <text evidence="3">The sequence shown here is derived from an EMBL/GenBank/DDBJ whole genome shotgun (WGS) entry which is preliminary data.</text>
</comment>
<dbReference type="EMBL" id="SRPW01000447">
    <property type="protein sequence ID" value="KAG6014489.1"/>
    <property type="molecule type" value="Genomic_DNA"/>
</dbReference>
<protein>
    <recommendedName>
        <fullName evidence="2">DUF7624 domain-containing protein</fullName>
    </recommendedName>
</protein>
<feature type="compositionally biased region" description="Low complexity" evidence="1">
    <location>
        <begin position="481"/>
        <end position="491"/>
    </location>
</feature>
<dbReference type="Proteomes" id="UP000748025">
    <property type="component" value="Unassembled WGS sequence"/>
</dbReference>
<evidence type="ECO:0000256" key="1">
    <source>
        <dbReference type="SAM" id="MobiDB-lite"/>
    </source>
</evidence>